<dbReference type="GeneID" id="106812738"/>
<feature type="transmembrane region" description="Helical" evidence="14">
    <location>
        <begin position="614"/>
        <end position="636"/>
    </location>
</feature>
<feature type="domain" description="Peptidase M28" evidence="15">
    <location>
        <begin position="214"/>
        <end position="336"/>
    </location>
</feature>
<dbReference type="InterPro" id="IPR045175">
    <property type="entry name" value="M28_fam"/>
</dbReference>
<evidence type="ECO:0000256" key="5">
    <source>
        <dbReference type="ARBA" id="ARBA00022692"/>
    </source>
</evidence>
<keyword evidence="9" id="KW-0862">Zinc</keyword>
<feature type="transmembrane region" description="Helical" evidence="14">
    <location>
        <begin position="495"/>
        <end position="524"/>
    </location>
</feature>
<evidence type="ECO:0000256" key="1">
    <source>
        <dbReference type="ARBA" id="ARBA00001947"/>
    </source>
</evidence>
<keyword evidence="5 14" id="KW-0812">Transmembrane</keyword>
<feature type="transmembrane region" description="Helical" evidence="14">
    <location>
        <begin position="585"/>
        <end position="607"/>
    </location>
</feature>
<dbReference type="Pfam" id="PF04389">
    <property type="entry name" value="Peptidase_M28"/>
    <property type="match status" value="1"/>
</dbReference>
<evidence type="ECO:0000259" key="17">
    <source>
        <dbReference type="Pfam" id="PF22249"/>
    </source>
</evidence>
<evidence type="ECO:0000256" key="2">
    <source>
        <dbReference type="ARBA" id="ARBA00004477"/>
    </source>
</evidence>
<evidence type="ECO:0000259" key="16">
    <source>
        <dbReference type="Pfam" id="PF22248"/>
    </source>
</evidence>
<dbReference type="InterPro" id="IPR048024">
    <property type="entry name" value="Fxna-like_M28_dom"/>
</dbReference>
<keyword evidence="7" id="KW-0378">Hydrolase</keyword>
<evidence type="ECO:0000256" key="6">
    <source>
        <dbReference type="ARBA" id="ARBA00022723"/>
    </source>
</evidence>
<protein>
    <submittedName>
        <fullName evidence="19">Endoplasmic reticulum metallopeptidase 1-like</fullName>
    </submittedName>
</protein>
<evidence type="ECO:0000256" key="4">
    <source>
        <dbReference type="ARBA" id="ARBA00022670"/>
    </source>
</evidence>
<evidence type="ECO:0000256" key="8">
    <source>
        <dbReference type="ARBA" id="ARBA00022824"/>
    </source>
</evidence>
<dbReference type="Proteomes" id="UP000695022">
    <property type="component" value="Unplaced"/>
</dbReference>
<dbReference type="CDD" id="cd03875">
    <property type="entry name" value="M28_Fxna_like"/>
    <property type="match status" value="1"/>
</dbReference>
<evidence type="ECO:0000256" key="11">
    <source>
        <dbReference type="ARBA" id="ARBA00023049"/>
    </source>
</evidence>
<evidence type="ECO:0000259" key="15">
    <source>
        <dbReference type="Pfam" id="PF04389"/>
    </source>
</evidence>
<evidence type="ECO:0000256" key="9">
    <source>
        <dbReference type="ARBA" id="ARBA00022833"/>
    </source>
</evidence>
<feature type="domain" description="Endoplasmic reticulum metallopeptidase 1-like C-terminal" evidence="16">
    <location>
        <begin position="645"/>
        <end position="826"/>
    </location>
</feature>
<dbReference type="RefSeq" id="XP_014672177.1">
    <property type="nucleotide sequence ID" value="XM_014816691.1"/>
</dbReference>
<accession>A0ABM1EJ06</accession>
<evidence type="ECO:0000256" key="7">
    <source>
        <dbReference type="ARBA" id="ARBA00022801"/>
    </source>
</evidence>
<dbReference type="Pfam" id="PF22249">
    <property type="entry name" value="ERMP1-TM"/>
    <property type="match status" value="1"/>
</dbReference>
<dbReference type="PANTHER" id="PTHR12147:SF22">
    <property type="entry name" value="ENDOPLASMIC RETICULUM METALLOPEPTIDASE 1"/>
    <property type="match status" value="1"/>
</dbReference>
<feature type="transmembrane region" description="Helical" evidence="14">
    <location>
        <begin position="545"/>
        <end position="570"/>
    </location>
</feature>
<dbReference type="PANTHER" id="PTHR12147">
    <property type="entry name" value="METALLOPEPTIDASE M28 FAMILY MEMBER"/>
    <property type="match status" value="1"/>
</dbReference>
<name>A0ABM1EJ06_PRICU</name>
<feature type="transmembrane region" description="Helical" evidence="14">
    <location>
        <begin position="374"/>
        <end position="391"/>
    </location>
</feature>
<keyword evidence="4" id="KW-0645">Protease</keyword>
<evidence type="ECO:0000256" key="12">
    <source>
        <dbReference type="ARBA" id="ARBA00023136"/>
    </source>
</evidence>
<reference evidence="19" key="1">
    <citation type="submission" date="2025-08" db="UniProtKB">
        <authorList>
            <consortium name="RefSeq"/>
        </authorList>
    </citation>
    <scope>IDENTIFICATION</scope>
</reference>
<keyword evidence="12 14" id="KW-0472">Membrane</keyword>
<keyword evidence="10 14" id="KW-1133">Transmembrane helix</keyword>
<dbReference type="SUPFAM" id="SSF53187">
    <property type="entry name" value="Zn-dependent exopeptidases"/>
    <property type="match status" value="1"/>
</dbReference>
<feature type="domain" description="Endoplasmic reticulum metallopeptidase 1/1-A TM" evidence="17">
    <location>
        <begin position="409"/>
        <end position="628"/>
    </location>
</feature>
<organism evidence="18 19">
    <name type="scientific">Priapulus caudatus</name>
    <name type="common">Priapulid worm</name>
    <dbReference type="NCBI Taxonomy" id="37621"/>
    <lineage>
        <taxon>Eukaryota</taxon>
        <taxon>Metazoa</taxon>
        <taxon>Ecdysozoa</taxon>
        <taxon>Scalidophora</taxon>
        <taxon>Priapulida</taxon>
        <taxon>Priapulimorpha</taxon>
        <taxon>Priapulimorphida</taxon>
        <taxon>Priapulidae</taxon>
        <taxon>Priapulus</taxon>
    </lineage>
</organism>
<dbReference type="InterPro" id="IPR053974">
    <property type="entry name" value="ERMP1_1-A_TM"/>
</dbReference>
<comment type="similarity">
    <text evidence="3">Belongs to the peptidase M28 family.</text>
</comment>
<comment type="subcellular location">
    <subcellularLocation>
        <location evidence="2">Endoplasmic reticulum membrane</location>
        <topology evidence="2">Multi-pass membrane protein</topology>
    </subcellularLocation>
</comment>
<keyword evidence="18" id="KW-1185">Reference proteome</keyword>
<proteinExistence type="inferred from homology"/>
<keyword evidence="8" id="KW-0256">Endoplasmic reticulum</keyword>
<evidence type="ECO:0000256" key="13">
    <source>
        <dbReference type="ARBA" id="ARBA00023180"/>
    </source>
</evidence>
<keyword evidence="11" id="KW-0482">Metalloprotease</keyword>
<evidence type="ECO:0000313" key="19">
    <source>
        <dbReference type="RefSeq" id="XP_014672177.1"/>
    </source>
</evidence>
<evidence type="ECO:0000313" key="18">
    <source>
        <dbReference type="Proteomes" id="UP000695022"/>
    </source>
</evidence>
<dbReference type="InterPro" id="IPR053973">
    <property type="entry name" value="ERMP1-like_C"/>
</dbReference>
<keyword evidence="6" id="KW-0479">Metal-binding</keyword>
<feature type="transmembrane region" description="Helical" evidence="14">
    <location>
        <begin position="411"/>
        <end position="438"/>
    </location>
</feature>
<feature type="transmembrane region" description="Helical" evidence="14">
    <location>
        <begin position="45"/>
        <end position="62"/>
    </location>
</feature>
<evidence type="ECO:0000256" key="14">
    <source>
        <dbReference type="SAM" id="Phobius"/>
    </source>
</evidence>
<dbReference type="InterPro" id="IPR007484">
    <property type="entry name" value="Peptidase_M28"/>
</dbReference>
<gene>
    <name evidence="19" type="primary">LOC106812738</name>
</gene>
<dbReference type="Gene3D" id="3.40.630.10">
    <property type="entry name" value="Zn peptidases"/>
    <property type="match status" value="2"/>
</dbReference>
<keyword evidence="13" id="KW-0325">Glycoprotein</keyword>
<evidence type="ECO:0000256" key="10">
    <source>
        <dbReference type="ARBA" id="ARBA00022989"/>
    </source>
</evidence>
<dbReference type="Pfam" id="PF22248">
    <property type="entry name" value="ERMP1_C"/>
    <property type="match status" value="1"/>
</dbReference>
<sequence length="847" mass="94900">MATSRENVRFRGSEYPEQNGAYNACYQMPDNKKYSRPQPKLYSDRIWLILLLFYVVVLAVIFKADRTLPQPKTILEARPGEFSEERARAHLLALTDLGDRLVGSDANERLAVDYLVRRLNEVKASAGSAHVVEVDVQKPTGSFTLHFLGGFTSYYARVTNVLVKISPRHGSQHSLLVNCHYDSVVNSPGSEESMWIHLVHEADEALGSKRQLSLASHGFITQHPWAKDVRAFVNLEAAGAGGRELVFQTGPEHPWLISTYARSAVYPYGNVFGQEIFQTGAIPSDTDFRIYRDFGNIPGIDIAYISNGYVYHTKWDHPDFIPPGCVQRAGENLLATVRNLASSPYLAHPGEYRHGNMIFFDVLGVYMVLYPQRVGMVINMLFLLAVALGIARKMVDKSTEGYHGAAFLGNLLAAVVVIVLSWAAAVGVNVLLALLLTAAGHGMSWYSHSYMIGGLYEAPALCAAIAVHALARNLYFKHETDAWKLEAIHVDATMVLWSLILSVLTYHGVCSSYIPLAWVMFPLIMRDRVIAFLPMAFREKGQGFFYLYLASLTFPFLITCYLLVGVYQMFVPVMGRVGTEVIPDVVIAMVAAFSLIIKTNFLSLVFVTRSLKRVMCALLLFSMFTYMLSVFTPLGFPYSGNPLKPTVQRSVIHHIERRFHDMSGRVYEQDCGIWHISFDHLALTPLAPHYTDLENSKLVDCDLHMYCGMPYYLPMAGMMRDTHYLATDVGPHVSIHVNPRLVSRTSLPGNIQRLAFEVKGPDHMIVTMSPQMEVTLVTWSLGDGIPEPVDMKWGEREVFFVFYSHGEDPGSWYFTIDLKVAEGFTSDSARASSINIPLMMANRIVFM</sequence>
<evidence type="ECO:0000256" key="3">
    <source>
        <dbReference type="ARBA" id="ARBA00010918"/>
    </source>
</evidence>
<comment type="cofactor">
    <cofactor evidence="1">
        <name>Zn(2+)</name>
        <dbReference type="ChEBI" id="CHEBI:29105"/>
    </cofactor>
</comment>